<dbReference type="GO" id="GO:0008496">
    <property type="term" value="F:mannan endo-1,6-alpha-mannosidase activity"/>
    <property type="evidence" value="ECO:0007669"/>
    <property type="project" value="UniProtKB-UniRule"/>
</dbReference>
<dbReference type="FunFam" id="1.50.10.20:FF:000006">
    <property type="entry name" value="Mannan endo-1,6-alpha-mannosidase"/>
    <property type="match status" value="1"/>
</dbReference>
<dbReference type="EMBL" id="JXNT01000027">
    <property type="protein sequence ID" value="ODM14349.1"/>
    <property type="molecule type" value="Genomic_DNA"/>
</dbReference>
<evidence type="ECO:0000256" key="5">
    <source>
        <dbReference type="ARBA" id="ARBA00022729"/>
    </source>
</evidence>
<gene>
    <name evidence="13" type="ORF">SI65_10184</name>
</gene>
<dbReference type="PANTHER" id="PTHR12145:SF37">
    <property type="entry name" value="MANNAN ENDO-1,6-ALPHA-MANNOSIDASE"/>
    <property type="match status" value="1"/>
</dbReference>
<dbReference type="Pfam" id="PF03663">
    <property type="entry name" value="Glyco_hydro_76"/>
    <property type="match status" value="1"/>
</dbReference>
<evidence type="ECO:0000256" key="2">
    <source>
        <dbReference type="ARBA" id="ARBA00004308"/>
    </source>
</evidence>
<protein>
    <recommendedName>
        <fullName evidence="4 10">Mannan endo-1,6-alpha-mannosidase</fullName>
        <ecNumber evidence="4 10">3.2.1.101</ecNumber>
    </recommendedName>
</protein>
<feature type="signal peptide" evidence="12">
    <location>
        <begin position="1"/>
        <end position="30"/>
    </location>
</feature>
<feature type="compositionally biased region" description="Polar residues" evidence="11">
    <location>
        <begin position="422"/>
        <end position="433"/>
    </location>
</feature>
<dbReference type="GO" id="GO:0009272">
    <property type="term" value="P:fungal-type cell wall biogenesis"/>
    <property type="evidence" value="ECO:0007669"/>
    <property type="project" value="TreeGrafter"/>
</dbReference>
<dbReference type="Gene3D" id="1.50.10.20">
    <property type="match status" value="1"/>
</dbReference>
<evidence type="ECO:0000256" key="1">
    <source>
        <dbReference type="ARBA" id="ARBA00001452"/>
    </source>
</evidence>
<evidence type="ECO:0000256" key="10">
    <source>
        <dbReference type="PIRNR" id="PIRNR016302"/>
    </source>
</evidence>
<dbReference type="PIRSF" id="PIRSF016302">
    <property type="entry name" value="Man_a_manosd"/>
    <property type="match status" value="1"/>
</dbReference>
<evidence type="ECO:0000256" key="3">
    <source>
        <dbReference type="ARBA" id="ARBA00009699"/>
    </source>
</evidence>
<keyword evidence="9 10" id="KW-0326">Glycosidase</keyword>
<keyword evidence="5 12" id="KW-0732">Signal</keyword>
<comment type="caution">
    <text evidence="13">The sequence shown here is derived from an EMBL/GenBank/DDBJ whole genome shotgun (WGS) entry which is preliminary data.</text>
</comment>
<evidence type="ECO:0000256" key="9">
    <source>
        <dbReference type="ARBA" id="ARBA00023295"/>
    </source>
</evidence>
<accession>A0A1E3B0A7</accession>
<keyword evidence="7" id="KW-0472">Membrane</keyword>
<dbReference type="PANTHER" id="PTHR12145">
    <property type="entry name" value="MANNAN ENDO-1,6-ALPHA-MANNOSIDASE DCW1"/>
    <property type="match status" value="1"/>
</dbReference>
<name>A0A1E3B0A7_ASPCR</name>
<keyword evidence="8" id="KW-0325">Glycoprotein</keyword>
<dbReference type="OrthoDB" id="4187847at2759"/>
<feature type="chain" id="PRO_5009123302" description="Mannan endo-1,6-alpha-mannosidase" evidence="12">
    <location>
        <begin position="31"/>
        <end position="461"/>
    </location>
</feature>
<keyword evidence="14" id="KW-1185">Reference proteome</keyword>
<evidence type="ECO:0000313" key="13">
    <source>
        <dbReference type="EMBL" id="ODM14349.1"/>
    </source>
</evidence>
<dbReference type="SUPFAM" id="SSF48208">
    <property type="entry name" value="Six-hairpin glycosidases"/>
    <property type="match status" value="1"/>
</dbReference>
<evidence type="ECO:0000256" key="6">
    <source>
        <dbReference type="ARBA" id="ARBA00022801"/>
    </source>
</evidence>
<comment type="subcellular location">
    <subcellularLocation>
        <location evidence="2">Endomembrane system</location>
    </subcellularLocation>
</comment>
<feature type="compositionally biased region" description="Low complexity" evidence="11">
    <location>
        <begin position="401"/>
        <end position="421"/>
    </location>
</feature>
<dbReference type="AlphaFoldDB" id="A0A1E3B0A7"/>
<dbReference type="STRING" id="573508.A0A1E3B0A7"/>
<evidence type="ECO:0000256" key="7">
    <source>
        <dbReference type="ARBA" id="ARBA00023136"/>
    </source>
</evidence>
<dbReference type="InterPro" id="IPR014480">
    <property type="entry name" value="Mannan-1_6-alpha_mannosidase"/>
</dbReference>
<evidence type="ECO:0000256" key="12">
    <source>
        <dbReference type="SAM" id="SignalP"/>
    </source>
</evidence>
<dbReference type="InterPro" id="IPR008928">
    <property type="entry name" value="6-hairpin_glycosidase_sf"/>
</dbReference>
<evidence type="ECO:0000256" key="8">
    <source>
        <dbReference type="ARBA" id="ARBA00023180"/>
    </source>
</evidence>
<reference evidence="13 14" key="1">
    <citation type="journal article" date="2016" name="BMC Genomics">
        <title>Comparative genomic and transcriptomic analyses of the Fuzhuan brick tea-fermentation fungus Aspergillus cristatus.</title>
        <authorList>
            <person name="Ge Y."/>
            <person name="Wang Y."/>
            <person name="Liu Y."/>
            <person name="Tan Y."/>
            <person name="Ren X."/>
            <person name="Zhang X."/>
            <person name="Hyde K.D."/>
            <person name="Liu Y."/>
            <person name="Liu Z."/>
        </authorList>
    </citation>
    <scope>NUCLEOTIDE SEQUENCE [LARGE SCALE GENOMIC DNA]</scope>
    <source>
        <strain evidence="13 14">GZAAS20.1005</strain>
    </source>
</reference>
<comment type="similarity">
    <text evidence="3 10">Belongs to the glycosyl hydrolase 76 family.</text>
</comment>
<dbReference type="VEuPathDB" id="FungiDB:SI65_10184"/>
<evidence type="ECO:0000256" key="4">
    <source>
        <dbReference type="ARBA" id="ARBA00012350"/>
    </source>
</evidence>
<dbReference type="Proteomes" id="UP000094569">
    <property type="component" value="Unassembled WGS sequence"/>
</dbReference>
<dbReference type="InterPro" id="IPR005198">
    <property type="entry name" value="Glyco_hydro_76"/>
</dbReference>
<comment type="catalytic activity">
    <reaction evidence="1 10">
        <text>Random hydrolysis of (1-&gt;6)-alpha-D-mannosidic linkages in unbranched (1-&gt;6)-mannans.</text>
        <dbReference type="EC" id="3.2.1.101"/>
    </reaction>
</comment>
<proteinExistence type="inferred from homology"/>
<keyword evidence="6 10" id="KW-0378">Hydrolase</keyword>
<sequence length="461" mass="50788">MLRTCQGWLCSRALLCFLLLLSLCVPDVRAIDLHIDDEQSIKDAASTAAYGMMIHYHGNETGQIPGKLPDTWWEGGVMFMTLIQYWYFTGDTTYNDEVSVGMQWQSGNGDYMPTNWSTYLGNDDQVFWGLAAMTAAELQYPEVDDGYSWLSLAQGVFNTQVERWDTNTCDGGLRWQIHAYEAGYGMKNTISNGGLFQLSARLARYTNNDTYADWAEKIFDWSASTPLLNNNTWNVADSTDVDDDCTSQGNNQWSYNYGTLLSGAAYMYAYTNGTSKTKWQNAVNGLLNVTLDTFFPAKYDYAMSEILCEPNEVCNNNEILFKGLTSAWLAFTSVLVPSTSSQILPKLQSSAEAAAEACTGNNNNTCGVRWYTREWDGWSGLEEQMSALSVFSSNLITTKNSTPVTSTTGGNSTSNPASGTNDRNAQGHTSPAVTTGDRAGAGILTAVFASGWIGMMIWLVL</sequence>
<evidence type="ECO:0000313" key="14">
    <source>
        <dbReference type="Proteomes" id="UP000094569"/>
    </source>
</evidence>
<dbReference type="EC" id="3.2.1.101" evidence="4 10"/>
<dbReference type="GO" id="GO:0012505">
    <property type="term" value="C:endomembrane system"/>
    <property type="evidence" value="ECO:0007669"/>
    <property type="project" value="UniProtKB-SubCell"/>
</dbReference>
<feature type="region of interest" description="Disordered" evidence="11">
    <location>
        <begin position="401"/>
        <end position="435"/>
    </location>
</feature>
<dbReference type="GO" id="GO:0016052">
    <property type="term" value="P:carbohydrate catabolic process"/>
    <property type="evidence" value="ECO:0007669"/>
    <property type="project" value="InterPro"/>
</dbReference>
<organism evidence="13 14">
    <name type="scientific">Aspergillus cristatus</name>
    <name type="common">Chinese Fuzhuan brick tea-fermentation fungus</name>
    <name type="synonym">Eurotium cristatum</name>
    <dbReference type="NCBI Taxonomy" id="573508"/>
    <lineage>
        <taxon>Eukaryota</taxon>
        <taxon>Fungi</taxon>
        <taxon>Dikarya</taxon>
        <taxon>Ascomycota</taxon>
        <taxon>Pezizomycotina</taxon>
        <taxon>Eurotiomycetes</taxon>
        <taxon>Eurotiomycetidae</taxon>
        <taxon>Eurotiales</taxon>
        <taxon>Aspergillaceae</taxon>
        <taxon>Aspergillus</taxon>
        <taxon>Aspergillus subgen. Aspergillus</taxon>
    </lineage>
</organism>
<evidence type="ECO:0000256" key="11">
    <source>
        <dbReference type="SAM" id="MobiDB-lite"/>
    </source>
</evidence>